<evidence type="ECO:0000313" key="1">
    <source>
        <dbReference type="EMBL" id="GAA0139770.1"/>
    </source>
</evidence>
<dbReference type="AlphaFoldDB" id="A0AAV3NKB7"/>
<sequence>MKVQLGGKFLQSFPWPYSLSIAFTHCEAIGGNGGWGFVALDHSATFHTMVMTSSLKKSIIQYLVKLLKRREFYRRVKRIGKRISELRRLLFYTSNISIYVIQDIDCSSILQKQSLSGMLNLDDCLWSICGERIIIFTTNHKAKTDPALLCAMEEWYAHSRVIAVLKDSCTSDAKVTEKVTEVMLMIFLFKEL</sequence>
<evidence type="ECO:0000313" key="2">
    <source>
        <dbReference type="Proteomes" id="UP001454036"/>
    </source>
</evidence>
<comment type="caution">
    <text evidence="1">The sequence shown here is derived from an EMBL/GenBank/DDBJ whole genome shotgun (WGS) entry which is preliminary data.</text>
</comment>
<gene>
    <name evidence="1" type="ORF">LIER_01251</name>
</gene>
<dbReference type="EMBL" id="BAABME010000118">
    <property type="protein sequence ID" value="GAA0139770.1"/>
    <property type="molecule type" value="Genomic_DNA"/>
</dbReference>
<reference evidence="1 2" key="1">
    <citation type="submission" date="2024-01" db="EMBL/GenBank/DDBJ databases">
        <title>The complete chloroplast genome sequence of Lithospermum erythrorhizon: insights into the phylogenetic relationship among Boraginaceae species and the maternal lineages of purple gromwells.</title>
        <authorList>
            <person name="Okada T."/>
            <person name="Watanabe K."/>
        </authorList>
    </citation>
    <scope>NUCLEOTIDE SEQUENCE [LARGE SCALE GENOMIC DNA]</scope>
</reference>
<protein>
    <submittedName>
        <fullName evidence="1">Uncharacterized protein</fullName>
    </submittedName>
</protein>
<dbReference type="PANTHER" id="PTHR23070">
    <property type="entry name" value="BCS1 AAA-TYPE ATPASE"/>
    <property type="match status" value="1"/>
</dbReference>
<name>A0AAV3NKB7_LITER</name>
<accession>A0AAV3NKB7</accession>
<dbReference type="InterPro" id="IPR050747">
    <property type="entry name" value="Mitochondrial_chaperone_BCS1"/>
</dbReference>
<organism evidence="1 2">
    <name type="scientific">Lithospermum erythrorhizon</name>
    <name type="common">Purple gromwell</name>
    <name type="synonym">Lithospermum officinale var. erythrorhizon</name>
    <dbReference type="NCBI Taxonomy" id="34254"/>
    <lineage>
        <taxon>Eukaryota</taxon>
        <taxon>Viridiplantae</taxon>
        <taxon>Streptophyta</taxon>
        <taxon>Embryophyta</taxon>
        <taxon>Tracheophyta</taxon>
        <taxon>Spermatophyta</taxon>
        <taxon>Magnoliopsida</taxon>
        <taxon>eudicotyledons</taxon>
        <taxon>Gunneridae</taxon>
        <taxon>Pentapetalae</taxon>
        <taxon>asterids</taxon>
        <taxon>lamiids</taxon>
        <taxon>Boraginales</taxon>
        <taxon>Boraginaceae</taxon>
        <taxon>Boraginoideae</taxon>
        <taxon>Lithospermeae</taxon>
        <taxon>Lithospermum</taxon>
    </lineage>
</organism>
<proteinExistence type="predicted"/>
<keyword evidence="2" id="KW-1185">Reference proteome</keyword>
<dbReference type="Proteomes" id="UP001454036">
    <property type="component" value="Unassembled WGS sequence"/>
</dbReference>